<evidence type="ECO:0000256" key="2">
    <source>
        <dbReference type="SAM" id="Phobius"/>
    </source>
</evidence>
<keyword evidence="5" id="KW-1185">Reference proteome</keyword>
<dbReference type="STRING" id="52.CMC5_057750"/>
<dbReference type="Gene3D" id="3.40.710.10">
    <property type="entry name" value="DD-peptidase/beta-lactamase superfamily"/>
    <property type="match status" value="1"/>
</dbReference>
<dbReference type="SUPFAM" id="SSF56601">
    <property type="entry name" value="beta-lactamase/transpeptidase-like"/>
    <property type="match status" value="1"/>
</dbReference>
<dbReference type="EMBL" id="CP012159">
    <property type="protein sequence ID" value="AKT41568.1"/>
    <property type="molecule type" value="Genomic_DNA"/>
</dbReference>
<dbReference type="PANTHER" id="PTHR43283:SF11">
    <property type="entry name" value="BETA-LACTAMASE-RELATED DOMAIN-CONTAINING PROTEIN"/>
    <property type="match status" value="1"/>
</dbReference>
<dbReference type="Pfam" id="PF00144">
    <property type="entry name" value="Beta-lactamase"/>
    <property type="match status" value="1"/>
</dbReference>
<dbReference type="GO" id="GO:0016787">
    <property type="term" value="F:hydrolase activity"/>
    <property type="evidence" value="ECO:0007669"/>
    <property type="project" value="UniProtKB-KW"/>
</dbReference>
<dbReference type="AlphaFoldDB" id="A0A0K1ELU2"/>
<dbReference type="PROSITE" id="PS51318">
    <property type="entry name" value="TAT"/>
    <property type="match status" value="1"/>
</dbReference>
<gene>
    <name evidence="4" type="ORF">CMC5_057750</name>
</gene>
<feature type="transmembrane region" description="Helical" evidence="2">
    <location>
        <begin position="12"/>
        <end position="32"/>
    </location>
</feature>
<feature type="domain" description="Beta-lactamase-related" evidence="3">
    <location>
        <begin position="65"/>
        <end position="412"/>
    </location>
</feature>
<keyword evidence="2" id="KW-1133">Transmembrane helix</keyword>
<dbReference type="InterPro" id="IPR012338">
    <property type="entry name" value="Beta-lactam/transpept-like"/>
</dbReference>
<dbReference type="InterPro" id="IPR006311">
    <property type="entry name" value="TAT_signal"/>
</dbReference>
<dbReference type="KEGG" id="ccro:CMC5_057750"/>
<keyword evidence="1 4" id="KW-0378">Hydrolase</keyword>
<organism evidence="4 5">
    <name type="scientific">Chondromyces crocatus</name>
    <dbReference type="NCBI Taxonomy" id="52"/>
    <lineage>
        <taxon>Bacteria</taxon>
        <taxon>Pseudomonadati</taxon>
        <taxon>Myxococcota</taxon>
        <taxon>Polyangia</taxon>
        <taxon>Polyangiales</taxon>
        <taxon>Polyangiaceae</taxon>
        <taxon>Chondromyces</taxon>
    </lineage>
</organism>
<evidence type="ECO:0000313" key="5">
    <source>
        <dbReference type="Proteomes" id="UP000067626"/>
    </source>
</evidence>
<dbReference type="PANTHER" id="PTHR43283">
    <property type="entry name" value="BETA-LACTAMASE-RELATED"/>
    <property type="match status" value="1"/>
</dbReference>
<evidence type="ECO:0000313" key="4">
    <source>
        <dbReference type="EMBL" id="AKT41568.1"/>
    </source>
</evidence>
<protein>
    <submittedName>
        <fullName evidence="4">Serine hydrolase</fullName>
    </submittedName>
</protein>
<keyword evidence="2" id="KW-0812">Transmembrane</keyword>
<evidence type="ECO:0000256" key="1">
    <source>
        <dbReference type="ARBA" id="ARBA00022801"/>
    </source>
</evidence>
<dbReference type="OrthoDB" id="9809635at2"/>
<dbReference type="Proteomes" id="UP000067626">
    <property type="component" value="Chromosome"/>
</dbReference>
<proteinExistence type="predicted"/>
<evidence type="ECO:0000259" key="3">
    <source>
        <dbReference type="Pfam" id="PF00144"/>
    </source>
</evidence>
<reference evidence="4 5" key="1">
    <citation type="submission" date="2015-07" db="EMBL/GenBank/DDBJ databases">
        <title>Genome analysis of myxobacterium Chondromyces crocatus Cm c5 reveals a high potential for natural compound synthesis and the genetic basis for the loss of fruiting body formation.</title>
        <authorList>
            <person name="Zaburannyi N."/>
            <person name="Bunk B."/>
            <person name="Maier J."/>
            <person name="Overmann J."/>
            <person name="Mueller R."/>
        </authorList>
    </citation>
    <scope>NUCLEOTIDE SEQUENCE [LARGE SCALE GENOMIC DNA]</scope>
    <source>
        <strain evidence="4 5">Cm c5</strain>
    </source>
</reference>
<accession>A0A0K1ELU2</accession>
<keyword evidence="2" id="KW-0472">Membrane</keyword>
<name>A0A0K1ELU2_CHOCO</name>
<dbReference type="InterPro" id="IPR001466">
    <property type="entry name" value="Beta-lactam-related"/>
</dbReference>
<dbReference type="InterPro" id="IPR050789">
    <property type="entry name" value="Diverse_Enzym_Activities"/>
</dbReference>
<dbReference type="RefSeq" id="WP_050433333.1">
    <property type="nucleotide sequence ID" value="NZ_CP012159.1"/>
</dbReference>
<sequence>MRTERTVRRRDLLRWAGPAAAALAVTPAILALPGQQGGHPAPTLAPGLPEYVGMSAARLEDVFARIARRVEDGLFPGATALIARKGMIVGHRAFGTKVRDHETEPVTLDTIFDVQSMTKVLATAIAALVLVDDGDLSLHEPASTWLPEMAVNGKADLTIHDMLRYSAGLPVDNQHLDETNLALVWQRMAETPLDYAPGTQVLYSDVTYRLLGKVIEAAAGMPLDAFVRMAVWGPLGMTNTMFRPAPALRHRIAATGYSERRGYLVRGEVQDEQDFALGGVVGCDGAFSTALDLAVFCQMLLNKGVYGDTRILSRHLARAMVKDQTPQVDEAVANQSPLNDLLVGPKSYGWEIWSPRFSTGGMRLSPKSYGKVGGAGTFMWVDPAREIIGVLLTNHGLPNPFSGKNWNLLLDAVGCTEFYDGIIAAVDVE</sequence>